<comment type="caution">
    <text evidence="1">The sequence shown here is derived from an EMBL/GenBank/DDBJ whole genome shotgun (WGS) entry which is preliminary data.</text>
</comment>
<proteinExistence type="predicted"/>
<reference evidence="1" key="1">
    <citation type="submission" date="2022-06" db="EMBL/GenBank/DDBJ databases">
        <authorList>
            <person name="Dietemann V."/>
            <person name="Ory F."/>
            <person name="Dainat B."/>
            <person name="Oberhansli S."/>
        </authorList>
    </citation>
    <scope>NUCLEOTIDE SEQUENCE</scope>
    <source>
        <strain evidence="1">Ena-SAMPLE-TAB-26-04-2022-14:26:32:270-5432</strain>
    </source>
</reference>
<accession>A0ABN8TZT8</accession>
<protein>
    <recommendedName>
        <fullName evidence="3">Secreted protein</fullName>
    </recommendedName>
</protein>
<gene>
    <name evidence="1" type="ORF">WJ0W_001546</name>
</gene>
<organism evidence="1 2">
    <name type="scientific">Paenibacillus melissococcoides</name>
    <dbReference type="NCBI Taxonomy" id="2912268"/>
    <lineage>
        <taxon>Bacteria</taxon>
        <taxon>Bacillati</taxon>
        <taxon>Bacillota</taxon>
        <taxon>Bacilli</taxon>
        <taxon>Bacillales</taxon>
        <taxon>Paenibacillaceae</taxon>
        <taxon>Paenibacillus</taxon>
    </lineage>
</organism>
<evidence type="ECO:0000313" key="1">
    <source>
        <dbReference type="EMBL" id="CAH8244308.1"/>
    </source>
</evidence>
<evidence type="ECO:0008006" key="3">
    <source>
        <dbReference type="Google" id="ProtNLM"/>
    </source>
</evidence>
<sequence length="99" mass="11045">MPVTLMIFVILILIFINIILGRSHSGDNGQTKAIFCTKSKALHPPPADGFPGNSFSRGLSAIWTAFLSLSFFPFSFAQNKIRLFSLVIEKPVLFDYNNH</sequence>
<dbReference type="EMBL" id="CALYLO010000001">
    <property type="protein sequence ID" value="CAH8244308.1"/>
    <property type="molecule type" value="Genomic_DNA"/>
</dbReference>
<keyword evidence="2" id="KW-1185">Reference proteome</keyword>
<name>A0ABN8TZT8_9BACL</name>
<evidence type="ECO:0000313" key="2">
    <source>
        <dbReference type="Proteomes" id="UP001154322"/>
    </source>
</evidence>
<dbReference type="Proteomes" id="UP001154322">
    <property type="component" value="Unassembled WGS sequence"/>
</dbReference>